<evidence type="ECO:0000313" key="1">
    <source>
        <dbReference type="EMBL" id="ANP72390.1"/>
    </source>
</evidence>
<dbReference type="SUPFAM" id="SSF52833">
    <property type="entry name" value="Thioredoxin-like"/>
    <property type="match status" value="1"/>
</dbReference>
<dbReference type="Pfam" id="PF06999">
    <property type="entry name" value="Suc_Fer-like"/>
    <property type="match status" value="1"/>
</dbReference>
<reference evidence="1 2" key="1">
    <citation type="submission" date="2016-06" db="EMBL/GenBank/DDBJ databases">
        <title>Genome sequencing of Cryobacterium arcticum PAMC 27867.</title>
        <authorList>
            <person name="Lee J."/>
            <person name="Kim O.-S."/>
        </authorList>
    </citation>
    <scope>NUCLEOTIDE SEQUENCE [LARGE SCALE GENOMIC DNA]</scope>
    <source>
        <strain evidence="1 2">PAMC 27867</strain>
    </source>
</reference>
<proteinExistence type="predicted"/>
<dbReference type="Proteomes" id="UP000092582">
    <property type="component" value="Chromosome 1"/>
</dbReference>
<protein>
    <recommendedName>
        <fullName evidence="3">Sucrase ferredoxin</fullName>
    </recommendedName>
</protein>
<dbReference type="EMBL" id="CP016282">
    <property type="protein sequence ID" value="ANP72390.1"/>
    <property type="molecule type" value="Genomic_DNA"/>
</dbReference>
<dbReference type="KEGG" id="cart:PA27867_1433"/>
<dbReference type="CDD" id="cd03062">
    <property type="entry name" value="TRX_Fd_Sucrase"/>
    <property type="match status" value="1"/>
</dbReference>
<accession>A0A1B1BIH3</accession>
<evidence type="ECO:0008006" key="3">
    <source>
        <dbReference type="Google" id="ProtNLM"/>
    </source>
</evidence>
<dbReference type="InterPro" id="IPR009737">
    <property type="entry name" value="Aim32/Apd1-like"/>
</dbReference>
<dbReference type="InterPro" id="IPR036249">
    <property type="entry name" value="Thioredoxin-like_sf"/>
</dbReference>
<name>A0A1B1BIH3_9MICO</name>
<keyword evidence="2" id="KW-1185">Reference proteome</keyword>
<dbReference type="STRING" id="670052.PA27867_1433"/>
<organism evidence="1 2">
    <name type="scientific">Cryobacterium arcticum</name>
    <dbReference type="NCBI Taxonomy" id="670052"/>
    <lineage>
        <taxon>Bacteria</taxon>
        <taxon>Bacillati</taxon>
        <taxon>Actinomycetota</taxon>
        <taxon>Actinomycetes</taxon>
        <taxon>Micrococcales</taxon>
        <taxon>Microbacteriaceae</taxon>
        <taxon>Cryobacterium</taxon>
    </lineage>
</organism>
<dbReference type="RefSeq" id="WP_236900865.1">
    <property type="nucleotide sequence ID" value="NZ_CP016282.1"/>
</dbReference>
<sequence>MSQPAGGPTEPVDAARVIEPARGWLPCSDRSLERDDPLPGTAGYGERWFLVEIDGAWGTHAFLQSPLEPALGRALVTRIESAGIRPLAIRRTGRTAHERRAQASWRWAAVDARPGHEQIRWGAVSDPAELLTVPLDGAGGEPSTEPLICVCTHARHDQCCAVRGRPVVTALALAHPDATWECSHLGGDRFAATLILFPHGLYYGRMSAQEAPALIDRYRAGLIEPGRFRGRSSLPNVVQAAAAFAAREFGDDRVDAFAYRSWTESAGVHSVYFDHASAGPAPASAVQPVTVRVVETLSEPLLSTCAATTARPVRQFRLDSIDRAVPAPEPPLETPVEPPVE</sequence>
<evidence type="ECO:0000313" key="2">
    <source>
        <dbReference type="Proteomes" id="UP000092582"/>
    </source>
</evidence>
<gene>
    <name evidence="1" type="ORF">PA27867_1433</name>
</gene>
<dbReference type="AlphaFoldDB" id="A0A1B1BIH3"/>
<dbReference type="PATRIC" id="fig|670052.7.peg.1488"/>